<gene>
    <name evidence="1" type="ORF">HanXRQr2_Chr04g0148611</name>
</gene>
<reference evidence="1" key="2">
    <citation type="submission" date="2020-06" db="EMBL/GenBank/DDBJ databases">
        <title>Helianthus annuus Genome sequencing and assembly Release 2.</title>
        <authorList>
            <person name="Gouzy J."/>
            <person name="Langlade N."/>
            <person name="Munos S."/>
        </authorList>
    </citation>
    <scope>NUCLEOTIDE SEQUENCE</scope>
    <source>
        <tissue evidence="1">Leaves</tissue>
    </source>
</reference>
<keyword evidence="2" id="KW-1185">Reference proteome</keyword>
<comment type="caution">
    <text evidence="1">The sequence shown here is derived from an EMBL/GenBank/DDBJ whole genome shotgun (WGS) entry which is preliminary data.</text>
</comment>
<name>A0A9K3J4Q2_HELAN</name>
<dbReference type="Proteomes" id="UP000215914">
    <property type="component" value="Unassembled WGS sequence"/>
</dbReference>
<dbReference type="Gramene" id="mRNA:HanXRQr2_Chr04g0148611">
    <property type="protein sequence ID" value="CDS:HanXRQr2_Chr04g0148611.1"/>
    <property type="gene ID" value="HanXRQr2_Chr04g0148611"/>
</dbReference>
<dbReference type="EMBL" id="MNCJ02000319">
    <property type="protein sequence ID" value="KAF5808708.1"/>
    <property type="molecule type" value="Genomic_DNA"/>
</dbReference>
<accession>A0A9K3J4Q2</accession>
<protein>
    <submittedName>
        <fullName evidence="1">Uncharacterized protein</fullName>
    </submittedName>
</protein>
<proteinExistence type="predicted"/>
<sequence>MGRPQFGLGIIDDVASMLSLVGDGLICALCDLQSMLKASLREVKIEGRSVKQMEMKVKLKSGEMEVYFLMCWVHE</sequence>
<organism evidence="1 2">
    <name type="scientific">Helianthus annuus</name>
    <name type="common">Common sunflower</name>
    <dbReference type="NCBI Taxonomy" id="4232"/>
    <lineage>
        <taxon>Eukaryota</taxon>
        <taxon>Viridiplantae</taxon>
        <taxon>Streptophyta</taxon>
        <taxon>Embryophyta</taxon>
        <taxon>Tracheophyta</taxon>
        <taxon>Spermatophyta</taxon>
        <taxon>Magnoliopsida</taxon>
        <taxon>eudicotyledons</taxon>
        <taxon>Gunneridae</taxon>
        <taxon>Pentapetalae</taxon>
        <taxon>asterids</taxon>
        <taxon>campanulids</taxon>
        <taxon>Asterales</taxon>
        <taxon>Asteraceae</taxon>
        <taxon>Asteroideae</taxon>
        <taxon>Heliantheae alliance</taxon>
        <taxon>Heliantheae</taxon>
        <taxon>Helianthus</taxon>
    </lineage>
</organism>
<evidence type="ECO:0000313" key="1">
    <source>
        <dbReference type="EMBL" id="KAF5808708.1"/>
    </source>
</evidence>
<reference evidence="1" key="1">
    <citation type="journal article" date="2017" name="Nature">
        <title>The sunflower genome provides insights into oil metabolism, flowering and Asterid evolution.</title>
        <authorList>
            <person name="Badouin H."/>
            <person name="Gouzy J."/>
            <person name="Grassa C.J."/>
            <person name="Murat F."/>
            <person name="Staton S.E."/>
            <person name="Cottret L."/>
            <person name="Lelandais-Briere C."/>
            <person name="Owens G.L."/>
            <person name="Carrere S."/>
            <person name="Mayjonade B."/>
            <person name="Legrand L."/>
            <person name="Gill N."/>
            <person name="Kane N.C."/>
            <person name="Bowers J.E."/>
            <person name="Hubner S."/>
            <person name="Bellec A."/>
            <person name="Berard A."/>
            <person name="Berges H."/>
            <person name="Blanchet N."/>
            <person name="Boniface M.C."/>
            <person name="Brunel D."/>
            <person name="Catrice O."/>
            <person name="Chaidir N."/>
            <person name="Claudel C."/>
            <person name="Donnadieu C."/>
            <person name="Faraut T."/>
            <person name="Fievet G."/>
            <person name="Helmstetter N."/>
            <person name="King M."/>
            <person name="Knapp S.J."/>
            <person name="Lai Z."/>
            <person name="Le Paslier M.C."/>
            <person name="Lippi Y."/>
            <person name="Lorenzon L."/>
            <person name="Mandel J.R."/>
            <person name="Marage G."/>
            <person name="Marchand G."/>
            <person name="Marquand E."/>
            <person name="Bret-Mestries E."/>
            <person name="Morien E."/>
            <person name="Nambeesan S."/>
            <person name="Nguyen T."/>
            <person name="Pegot-Espagnet P."/>
            <person name="Pouilly N."/>
            <person name="Raftis F."/>
            <person name="Sallet E."/>
            <person name="Schiex T."/>
            <person name="Thomas J."/>
            <person name="Vandecasteele C."/>
            <person name="Vares D."/>
            <person name="Vear F."/>
            <person name="Vautrin S."/>
            <person name="Crespi M."/>
            <person name="Mangin B."/>
            <person name="Burke J.M."/>
            <person name="Salse J."/>
            <person name="Munos S."/>
            <person name="Vincourt P."/>
            <person name="Rieseberg L.H."/>
            <person name="Langlade N.B."/>
        </authorList>
    </citation>
    <scope>NUCLEOTIDE SEQUENCE</scope>
    <source>
        <tissue evidence="1">Leaves</tissue>
    </source>
</reference>
<evidence type="ECO:0000313" key="2">
    <source>
        <dbReference type="Proteomes" id="UP000215914"/>
    </source>
</evidence>
<dbReference type="AlphaFoldDB" id="A0A9K3J4Q2"/>